<evidence type="ECO:0000259" key="2">
    <source>
        <dbReference type="Pfam" id="PF12697"/>
    </source>
</evidence>
<protein>
    <recommendedName>
        <fullName evidence="2">AB hydrolase-1 domain-containing protein</fullName>
    </recommendedName>
</protein>
<name>A0A0D2EVF9_9EURO</name>
<proteinExistence type="predicted"/>
<dbReference type="SUPFAM" id="SSF53474">
    <property type="entry name" value="alpha/beta-Hydrolases"/>
    <property type="match status" value="1"/>
</dbReference>
<dbReference type="AlphaFoldDB" id="A0A0D2EVF9"/>
<dbReference type="Gene3D" id="3.40.50.1820">
    <property type="entry name" value="alpha/beta hydrolase"/>
    <property type="match status" value="1"/>
</dbReference>
<dbReference type="HOGENOM" id="CLU_034763_1_0_1"/>
<dbReference type="InterPro" id="IPR029058">
    <property type="entry name" value="AB_hydrolase_fold"/>
</dbReference>
<gene>
    <name evidence="3" type="ORF">PV05_04118</name>
</gene>
<accession>A0A0D2EVF9</accession>
<reference evidence="3 4" key="1">
    <citation type="submission" date="2015-01" db="EMBL/GenBank/DDBJ databases">
        <title>The Genome Sequence of Exophiala xenobiotica CBS118157.</title>
        <authorList>
            <consortium name="The Broad Institute Genomics Platform"/>
            <person name="Cuomo C."/>
            <person name="de Hoog S."/>
            <person name="Gorbushina A."/>
            <person name="Stielow B."/>
            <person name="Teixiera M."/>
            <person name="Abouelleil A."/>
            <person name="Chapman S.B."/>
            <person name="Priest M."/>
            <person name="Young S.K."/>
            <person name="Wortman J."/>
            <person name="Nusbaum C."/>
            <person name="Birren B."/>
        </authorList>
    </citation>
    <scope>NUCLEOTIDE SEQUENCE [LARGE SCALE GENOMIC DNA]</scope>
    <source>
        <strain evidence="3 4">CBS 118157</strain>
    </source>
</reference>
<feature type="chain" id="PRO_5002241650" description="AB hydrolase-1 domain-containing protein" evidence="1">
    <location>
        <begin position="19"/>
        <end position="398"/>
    </location>
</feature>
<dbReference type="OrthoDB" id="190201at2759"/>
<dbReference type="RefSeq" id="XP_013320267.1">
    <property type="nucleotide sequence ID" value="XM_013464813.1"/>
</dbReference>
<keyword evidence="1" id="KW-0732">Signal</keyword>
<dbReference type="GeneID" id="25326026"/>
<organism evidence="3 4">
    <name type="scientific">Exophiala xenobiotica</name>
    <dbReference type="NCBI Taxonomy" id="348802"/>
    <lineage>
        <taxon>Eukaryota</taxon>
        <taxon>Fungi</taxon>
        <taxon>Dikarya</taxon>
        <taxon>Ascomycota</taxon>
        <taxon>Pezizomycotina</taxon>
        <taxon>Eurotiomycetes</taxon>
        <taxon>Chaetothyriomycetidae</taxon>
        <taxon>Chaetothyriales</taxon>
        <taxon>Herpotrichiellaceae</taxon>
        <taxon>Exophiala</taxon>
    </lineage>
</organism>
<dbReference type="Proteomes" id="UP000054342">
    <property type="component" value="Unassembled WGS sequence"/>
</dbReference>
<keyword evidence="4" id="KW-1185">Reference proteome</keyword>
<feature type="signal peptide" evidence="1">
    <location>
        <begin position="1"/>
        <end position="18"/>
    </location>
</feature>
<dbReference type="STRING" id="348802.A0A0D2EVF9"/>
<evidence type="ECO:0000256" key="1">
    <source>
        <dbReference type="SAM" id="SignalP"/>
    </source>
</evidence>
<dbReference type="Pfam" id="PF12697">
    <property type="entry name" value="Abhydrolase_6"/>
    <property type="match status" value="1"/>
</dbReference>
<evidence type="ECO:0000313" key="4">
    <source>
        <dbReference type="Proteomes" id="UP000054342"/>
    </source>
</evidence>
<dbReference type="InterPro" id="IPR000073">
    <property type="entry name" value="AB_hydrolase_1"/>
</dbReference>
<sequence length="398" mass="43069">MAVITAIALLALSQSISASAIHTSQHTHGYCKQLDIPVAATSDSAIYDHPRIDSNIEARAWAIYADTWDTPVGVQTVTKNTTTSGTFNIHAQLCVPKISGMKEGILQIATHGAHYDGRYWDPELDRENQSYVEASLKAGYSILTYDRLGAGQSDHPDAYNVVQAPLELEILRQLTLMARNGTLYSFAGKAQPADDPAFNALARPNKVVHVGHSFGSFLTSALIAKYPTLTDGAIITGYFYGKYLGAPGMASWGVDFAATSSPAFNRSSGYVVCQKTGIQNLFFGGNPDTAFTPEMLDYGDSLKQPVPIGELASAFHIIGLKGPGLKAPVQFMLAEFDFYICDGDCKGAYELQDLKDTYPNAAVVEDYIQPNTGHAFPLHNNATAGYQVTFDFLERNGL</sequence>
<dbReference type="EMBL" id="KN847318">
    <property type="protein sequence ID" value="KIW59683.1"/>
    <property type="molecule type" value="Genomic_DNA"/>
</dbReference>
<evidence type="ECO:0000313" key="3">
    <source>
        <dbReference type="EMBL" id="KIW59683.1"/>
    </source>
</evidence>
<feature type="domain" description="AB hydrolase-1" evidence="2">
    <location>
        <begin position="111"/>
        <end position="379"/>
    </location>
</feature>